<comment type="caution">
    <text evidence="17">The sequence shown here is derived from an EMBL/GenBank/DDBJ whole genome shotgun (WGS) entry which is preliminary data.</text>
</comment>
<keyword evidence="2 11" id="KW-0813">Transport</keyword>
<keyword evidence="9 11" id="KW-0472">Membrane</keyword>
<evidence type="ECO:0000256" key="10">
    <source>
        <dbReference type="ARBA" id="ARBA00023237"/>
    </source>
</evidence>
<evidence type="ECO:0000256" key="4">
    <source>
        <dbReference type="ARBA" id="ARBA00022496"/>
    </source>
</evidence>
<evidence type="ECO:0000256" key="5">
    <source>
        <dbReference type="ARBA" id="ARBA00022692"/>
    </source>
</evidence>
<evidence type="ECO:0000256" key="8">
    <source>
        <dbReference type="ARBA" id="ARBA00023077"/>
    </source>
</evidence>
<evidence type="ECO:0000259" key="15">
    <source>
        <dbReference type="Pfam" id="PF00593"/>
    </source>
</evidence>
<feature type="compositionally biased region" description="Polar residues" evidence="13">
    <location>
        <begin position="265"/>
        <end position="274"/>
    </location>
</feature>
<accession>A0A437M6B7</accession>
<dbReference type="PROSITE" id="PS51257">
    <property type="entry name" value="PROKAR_LIPOPROTEIN"/>
    <property type="match status" value="1"/>
</dbReference>
<evidence type="ECO:0000256" key="14">
    <source>
        <dbReference type="SAM" id="SignalP"/>
    </source>
</evidence>
<dbReference type="Pfam" id="PF07715">
    <property type="entry name" value="Plug"/>
    <property type="match status" value="1"/>
</dbReference>
<evidence type="ECO:0000256" key="11">
    <source>
        <dbReference type="PROSITE-ProRule" id="PRU01360"/>
    </source>
</evidence>
<feature type="signal peptide" evidence="14">
    <location>
        <begin position="1"/>
        <end position="28"/>
    </location>
</feature>
<organism evidence="17 18">
    <name type="scientific">Sphingomonas crocodyli</name>
    <dbReference type="NCBI Taxonomy" id="1979270"/>
    <lineage>
        <taxon>Bacteria</taxon>
        <taxon>Pseudomonadati</taxon>
        <taxon>Pseudomonadota</taxon>
        <taxon>Alphaproteobacteria</taxon>
        <taxon>Sphingomonadales</taxon>
        <taxon>Sphingomonadaceae</taxon>
        <taxon>Sphingomonas</taxon>
    </lineage>
</organism>
<keyword evidence="18" id="KW-1185">Reference proteome</keyword>
<sequence>MKMKRSFAHFMGNAAVICGAMACGTVAAAQDATPSIADQNSADVAEIIVSAQRRDERARDVPISLTVQSGADLEAKGVTQLRELETVTPGLSTARNGNNFQPAIRGVTSVDSNPGNDSNISLYIDGVYRPNATANFIDLPDVDRVEVLKGPQGTLFGRNATGGAIRIQTRRPTYDLTGDVVASYGRFDDKMVRGFVSVPIADQVAALSLSGLYQKSDGYLRDAITGARFGGVDAKLVRAKLLLEPTDTLTLLISGEYSDRKDDNAGSQPLNGNTAGRGLPGVEIPATPYAIANNRLTGTQQDLGGIHNKSAIVSAEAGLDLGFATLTSLTSYSHYNLYSQSEADFTNAPVSIFYTTSFQRTFNQELNLSSNGGGPLKWVAGLFYYDDSARYDPLAVISPTSATNIYGKQDTKAYAAFGEVTYTLAPRLTMIAGLRYSHEKRTLYGTFNTGTFPELADRSFDSFTPRISARYEVTNDTNVYATYSKGFKSGGFTVSSLATAGFAPEKLDAYEVGIKSAPSRSFSVNAAGYYYKYSNQQVQAAVTLPNGAIVGQTINAASSNIYGIELDAVARPSRELTISGTFSWLHARFDDFRNAIVQQPRRVGGVIANNGNVQTVINASGNPLIRSPDFTVSATVDYVKPIGTDEVGVSATVYMSDKFSYTFDNRVRQPSYQTVNARAFWRSANGLELAVWGKNLTDTLYYQGASVLPGGDGIFFAPPRTYGVEARFHF</sequence>
<evidence type="ECO:0000256" key="3">
    <source>
        <dbReference type="ARBA" id="ARBA00022452"/>
    </source>
</evidence>
<keyword evidence="7" id="KW-0406">Ion transport</keyword>
<keyword evidence="10 11" id="KW-0998">Cell outer membrane</keyword>
<reference evidence="17 18" key="1">
    <citation type="submission" date="2019-01" db="EMBL/GenBank/DDBJ databases">
        <authorList>
            <person name="Chen W.-M."/>
        </authorList>
    </citation>
    <scope>NUCLEOTIDE SEQUENCE [LARGE SCALE GENOMIC DNA]</scope>
    <source>
        <strain evidence="17 18">CCP-7</strain>
    </source>
</reference>
<feature type="domain" description="TonB-dependent receptor-like beta-barrel" evidence="15">
    <location>
        <begin position="256"/>
        <end position="696"/>
    </location>
</feature>
<dbReference type="Pfam" id="PF00593">
    <property type="entry name" value="TonB_dep_Rec_b-barrel"/>
    <property type="match status" value="1"/>
</dbReference>
<evidence type="ECO:0000259" key="16">
    <source>
        <dbReference type="Pfam" id="PF07715"/>
    </source>
</evidence>
<feature type="region of interest" description="Disordered" evidence="13">
    <location>
        <begin position="260"/>
        <end position="279"/>
    </location>
</feature>
<evidence type="ECO:0000256" key="6">
    <source>
        <dbReference type="ARBA" id="ARBA00023004"/>
    </source>
</evidence>
<evidence type="ECO:0000313" key="17">
    <source>
        <dbReference type="EMBL" id="RVT93044.1"/>
    </source>
</evidence>
<keyword evidence="8 12" id="KW-0798">TonB box</keyword>
<evidence type="ECO:0000256" key="7">
    <source>
        <dbReference type="ARBA" id="ARBA00023065"/>
    </source>
</evidence>
<keyword evidence="6" id="KW-0408">Iron</keyword>
<evidence type="ECO:0000313" key="18">
    <source>
        <dbReference type="Proteomes" id="UP000282971"/>
    </source>
</evidence>
<evidence type="ECO:0000256" key="13">
    <source>
        <dbReference type="SAM" id="MobiDB-lite"/>
    </source>
</evidence>
<evidence type="ECO:0000256" key="9">
    <source>
        <dbReference type="ARBA" id="ARBA00023136"/>
    </source>
</evidence>
<evidence type="ECO:0000256" key="2">
    <source>
        <dbReference type="ARBA" id="ARBA00022448"/>
    </source>
</evidence>
<keyword evidence="4" id="KW-0410">Iron transport</keyword>
<evidence type="ECO:0000256" key="12">
    <source>
        <dbReference type="RuleBase" id="RU003357"/>
    </source>
</evidence>
<dbReference type="InterPro" id="IPR039426">
    <property type="entry name" value="TonB-dep_rcpt-like"/>
</dbReference>
<dbReference type="GO" id="GO:0009279">
    <property type="term" value="C:cell outer membrane"/>
    <property type="evidence" value="ECO:0007669"/>
    <property type="project" value="UniProtKB-SubCell"/>
</dbReference>
<dbReference type="SUPFAM" id="SSF56935">
    <property type="entry name" value="Porins"/>
    <property type="match status" value="1"/>
</dbReference>
<keyword evidence="3 11" id="KW-1134">Transmembrane beta strand</keyword>
<keyword evidence="17" id="KW-0675">Receptor</keyword>
<dbReference type="GO" id="GO:0006826">
    <property type="term" value="P:iron ion transport"/>
    <property type="evidence" value="ECO:0007669"/>
    <property type="project" value="UniProtKB-KW"/>
</dbReference>
<dbReference type="InterPro" id="IPR012910">
    <property type="entry name" value="Plug_dom"/>
</dbReference>
<comment type="subcellular location">
    <subcellularLocation>
        <location evidence="1 11">Cell outer membrane</location>
        <topology evidence="1 11">Multi-pass membrane protein</topology>
    </subcellularLocation>
</comment>
<dbReference type="Proteomes" id="UP000282971">
    <property type="component" value="Unassembled WGS sequence"/>
</dbReference>
<name>A0A437M6B7_9SPHN</name>
<dbReference type="OrthoDB" id="7463630at2"/>
<gene>
    <name evidence="17" type="ORF">EOD43_03860</name>
</gene>
<dbReference type="PANTHER" id="PTHR32552">
    <property type="entry name" value="FERRICHROME IRON RECEPTOR-RELATED"/>
    <property type="match status" value="1"/>
</dbReference>
<protein>
    <submittedName>
        <fullName evidence="17">TonB-dependent receptor</fullName>
    </submittedName>
</protein>
<dbReference type="EMBL" id="SACN01000001">
    <property type="protein sequence ID" value="RVT93044.1"/>
    <property type="molecule type" value="Genomic_DNA"/>
</dbReference>
<dbReference type="InterPro" id="IPR000531">
    <property type="entry name" value="Beta-barrel_TonB"/>
</dbReference>
<keyword evidence="5 11" id="KW-0812">Transmembrane</keyword>
<dbReference type="PANTHER" id="PTHR32552:SF81">
    <property type="entry name" value="TONB-DEPENDENT OUTER MEMBRANE RECEPTOR"/>
    <property type="match status" value="1"/>
</dbReference>
<dbReference type="PROSITE" id="PS52016">
    <property type="entry name" value="TONB_DEPENDENT_REC_3"/>
    <property type="match status" value="1"/>
</dbReference>
<dbReference type="InterPro" id="IPR036942">
    <property type="entry name" value="Beta-barrel_TonB_sf"/>
</dbReference>
<dbReference type="Gene3D" id="2.40.170.20">
    <property type="entry name" value="TonB-dependent receptor, beta-barrel domain"/>
    <property type="match status" value="1"/>
</dbReference>
<evidence type="ECO:0000256" key="1">
    <source>
        <dbReference type="ARBA" id="ARBA00004571"/>
    </source>
</evidence>
<comment type="similarity">
    <text evidence="11 12">Belongs to the TonB-dependent receptor family.</text>
</comment>
<proteinExistence type="inferred from homology"/>
<feature type="chain" id="PRO_5019336882" evidence="14">
    <location>
        <begin position="29"/>
        <end position="730"/>
    </location>
</feature>
<keyword evidence="14" id="KW-0732">Signal</keyword>
<dbReference type="CDD" id="cd01347">
    <property type="entry name" value="ligand_gated_channel"/>
    <property type="match status" value="1"/>
</dbReference>
<feature type="domain" description="TonB-dependent receptor plug" evidence="16">
    <location>
        <begin position="58"/>
        <end position="164"/>
    </location>
</feature>
<dbReference type="AlphaFoldDB" id="A0A437M6B7"/>